<proteinExistence type="inferred from homology"/>
<gene>
    <name evidence="9" type="ORF">PAQ31011_01317</name>
</gene>
<dbReference type="OrthoDB" id="9804823at2"/>
<keyword evidence="3" id="KW-0540">Nuclease</keyword>
<evidence type="ECO:0000256" key="6">
    <source>
        <dbReference type="ARBA" id="ARBA00022842"/>
    </source>
</evidence>
<dbReference type="InterPro" id="IPR050556">
    <property type="entry name" value="Type_II_TA_system_RNase"/>
</dbReference>
<evidence type="ECO:0000256" key="1">
    <source>
        <dbReference type="ARBA" id="ARBA00001946"/>
    </source>
</evidence>
<evidence type="ECO:0000313" key="9">
    <source>
        <dbReference type="EMBL" id="VVD84996.1"/>
    </source>
</evidence>
<dbReference type="EMBL" id="CABPSN010000002">
    <property type="protein sequence ID" value="VVD84996.1"/>
    <property type="molecule type" value="Genomic_DNA"/>
</dbReference>
<sequence length="139" mass="15821">MFLFDTNVISELRKGGGGDAGVERFYRQAGRLSMRRYLSVISLGELRRGALLLRHRNDFSQAGLIENWIQVMRGEFVDRILPIDMAVSEVWAHMRVPHTQNPIDKLIAATALVHKLVVVTRNVKDFSETGVEVHNPFLH</sequence>
<dbReference type="SUPFAM" id="SSF88723">
    <property type="entry name" value="PIN domain-like"/>
    <property type="match status" value="1"/>
</dbReference>
<evidence type="ECO:0000256" key="4">
    <source>
        <dbReference type="ARBA" id="ARBA00022723"/>
    </source>
</evidence>
<dbReference type="GO" id="GO:0004518">
    <property type="term" value="F:nuclease activity"/>
    <property type="evidence" value="ECO:0007669"/>
    <property type="project" value="UniProtKB-KW"/>
</dbReference>
<evidence type="ECO:0000256" key="5">
    <source>
        <dbReference type="ARBA" id="ARBA00022801"/>
    </source>
</evidence>
<comment type="cofactor">
    <cofactor evidence="1">
        <name>Mg(2+)</name>
        <dbReference type="ChEBI" id="CHEBI:18420"/>
    </cofactor>
</comment>
<dbReference type="GO" id="GO:0016787">
    <property type="term" value="F:hydrolase activity"/>
    <property type="evidence" value="ECO:0007669"/>
    <property type="project" value="UniProtKB-KW"/>
</dbReference>
<feature type="domain" description="PIN" evidence="8">
    <location>
        <begin position="3"/>
        <end position="129"/>
    </location>
</feature>
<keyword evidence="2" id="KW-1277">Toxin-antitoxin system</keyword>
<dbReference type="InterPro" id="IPR002716">
    <property type="entry name" value="PIN_dom"/>
</dbReference>
<evidence type="ECO:0000313" key="10">
    <source>
        <dbReference type="Proteomes" id="UP000366819"/>
    </source>
</evidence>
<keyword evidence="5" id="KW-0378">Hydrolase</keyword>
<protein>
    <submittedName>
        <fullName evidence="9">Recombinase</fullName>
    </submittedName>
</protein>
<keyword evidence="10" id="KW-1185">Reference proteome</keyword>
<evidence type="ECO:0000256" key="2">
    <source>
        <dbReference type="ARBA" id="ARBA00022649"/>
    </source>
</evidence>
<evidence type="ECO:0000259" key="8">
    <source>
        <dbReference type="Pfam" id="PF01850"/>
    </source>
</evidence>
<evidence type="ECO:0000256" key="3">
    <source>
        <dbReference type="ARBA" id="ARBA00022722"/>
    </source>
</evidence>
<dbReference type="Pfam" id="PF01850">
    <property type="entry name" value="PIN"/>
    <property type="match status" value="1"/>
</dbReference>
<dbReference type="RefSeq" id="WP_150575077.1">
    <property type="nucleotide sequence ID" value="NZ_CABPSN010000002.1"/>
</dbReference>
<organism evidence="9 10">
    <name type="scientific">Pandoraea aquatica</name>
    <dbReference type="NCBI Taxonomy" id="2508290"/>
    <lineage>
        <taxon>Bacteria</taxon>
        <taxon>Pseudomonadati</taxon>
        <taxon>Pseudomonadota</taxon>
        <taxon>Betaproteobacteria</taxon>
        <taxon>Burkholderiales</taxon>
        <taxon>Burkholderiaceae</taxon>
        <taxon>Pandoraea</taxon>
    </lineage>
</organism>
<dbReference type="PANTHER" id="PTHR33653">
    <property type="entry name" value="RIBONUCLEASE VAPC2"/>
    <property type="match status" value="1"/>
</dbReference>
<comment type="similarity">
    <text evidence="7">Belongs to the PINc/VapC protein family.</text>
</comment>
<dbReference type="Proteomes" id="UP000366819">
    <property type="component" value="Unassembled WGS sequence"/>
</dbReference>
<accession>A0A5E4T9R2</accession>
<evidence type="ECO:0000256" key="7">
    <source>
        <dbReference type="ARBA" id="ARBA00038093"/>
    </source>
</evidence>
<dbReference type="PANTHER" id="PTHR33653:SF1">
    <property type="entry name" value="RIBONUCLEASE VAPC2"/>
    <property type="match status" value="1"/>
</dbReference>
<dbReference type="Gene3D" id="3.40.50.1010">
    <property type="entry name" value="5'-nuclease"/>
    <property type="match status" value="1"/>
</dbReference>
<dbReference type="GO" id="GO:0046872">
    <property type="term" value="F:metal ion binding"/>
    <property type="evidence" value="ECO:0007669"/>
    <property type="project" value="UniProtKB-KW"/>
</dbReference>
<dbReference type="AlphaFoldDB" id="A0A5E4T9R2"/>
<dbReference type="InterPro" id="IPR029060">
    <property type="entry name" value="PIN-like_dom_sf"/>
</dbReference>
<name>A0A5E4T9R2_9BURK</name>
<keyword evidence="4" id="KW-0479">Metal-binding</keyword>
<keyword evidence="6" id="KW-0460">Magnesium</keyword>
<reference evidence="9 10" key="1">
    <citation type="submission" date="2019-08" db="EMBL/GenBank/DDBJ databases">
        <authorList>
            <person name="Peeters C."/>
        </authorList>
    </citation>
    <scope>NUCLEOTIDE SEQUENCE [LARGE SCALE GENOMIC DNA]</scope>
    <source>
        <strain evidence="9 10">LMG 31011</strain>
    </source>
</reference>
<dbReference type="CDD" id="cd18746">
    <property type="entry name" value="PIN_VapC4-5_FitB-like"/>
    <property type="match status" value="1"/>
</dbReference>